<keyword evidence="1" id="KW-0812">Transmembrane</keyword>
<dbReference type="EMBL" id="CP021330">
    <property type="protein sequence ID" value="AVX02624.1"/>
    <property type="molecule type" value="Genomic_DNA"/>
</dbReference>
<keyword evidence="1" id="KW-1133">Transmembrane helix</keyword>
<accession>A0A2R4M9M2</accession>
<evidence type="ECO:0008006" key="4">
    <source>
        <dbReference type="Google" id="ProtNLM"/>
    </source>
</evidence>
<reference evidence="2 3" key="1">
    <citation type="submission" date="2017-05" db="EMBL/GenBank/DDBJ databases">
        <title>Genome Analysis of Maritalea myrionectae HL2708#5.</title>
        <authorList>
            <consortium name="Cotde Inc.-PKNU"/>
            <person name="Jang D."/>
            <person name="Oh H.-M."/>
        </authorList>
    </citation>
    <scope>NUCLEOTIDE SEQUENCE [LARGE SCALE GENOMIC DNA]</scope>
    <source>
        <strain evidence="2 3">HL2708#5</strain>
    </source>
</reference>
<sequence length="566" mass="64463">MAEQPDFSEFSDWHRENFEEIQAEISDFARLKEHQREIINRNLVLLENPVRWKAHAEHFEKQLEKIETDASREEKRDEFTIHLGFTVQKRCDCSGFLFPCAVDCRHMRLFDNDSDFSGATFRSSANFQHIHVARGDITFQNATFCSDTNFSGARFETGSASFQGVKFFKSLDFSASTFTNCNVICFEAAEFKGEKNLFKEVKFNDPSQGDMITFSNSEFSSEANFEDAVFKAKRICFSGAKFLKGGLKLQAAEFHGGELDFSRAEFNDGAFQLQATSFRNSAFIAKDIHLNGNALIGDAATLETKVTEFALNPSHGSLVSFKGAQFHHEVTFDAEYLKEISFRNATFSNTLEIAASTETVPDFRHAKFDRAPTISGLEVKSPQYPNWFELNSDQQQTDKLRKIKQMAEANNDHEKASQFFAMEMAAKRGTEIRGWWPLFVSWLYMKASNFGQSYGRPLECLAALLVLFYSLYLFAWPSSLTGWQGIKFSFLHSLRNLIPFFDTLIRNGVQPELGEYLTGYERDINAIYQATGSVTWFSALGIVEQLIGGVLFFLLLLGLRNTFRMR</sequence>
<dbReference type="AlphaFoldDB" id="A0A2R4M9M2"/>
<evidence type="ECO:0000313" key="3">
    <source>
        <dbReference type="Proteomes" id="UP000258927"/>
    </source>
</evidence>
<keyword evidence="3" id="KW-1185">Reference proteome</keyword>
<evidence type="ECO:0000313" key="2">
    <source>
        <dbReference type="EMBL" id="AVX02624.1"/>
    </source>
</evidence>
<protein>
    <recommendedName>
        <fullName evidence="4">Pentapeptide repeat-containing protein</fullName>
    </recommendedName>
</protein>
<feature type="transmembrane region" description="Helical" evidence="1">
    <location>
        <begin position="536"/>
        <end position="559"/>
    </location>
</feature>
<keyword evidence="1" id="KW-0472">Membrane</keyword>
<dbReference type="KEGG" id="mmyr:MXMO3_00076"/>
<evidence type="ECO:0000256" key="1">
    <source>
        <dbReference type="SAM" id="Phobius"/>
    </source>
</evidence>
<gene>
    <name evidence="2" type="ORF">MXMO3_00076</name>
</gene>
<proteinExistence type="predicted"/>
<dbReference type="Proteomes" id="UP000258927">
    <property type="component" value="Chromosome"/>
</dbReference>
<organism evidence="2 3">
    <name type="scientific">Maritalea myrionectae</name>
    <dbReference type="NCBI Taxonomy" id="454601"/>
    <lineage>
        <taxon>Bacteria</taxon>
        <taxon>Pseudomonadati</taxon>
        <taxon>Pseudomonadota</taxon>
        <taxon>Alphaproteobacteria</taxon>
        <taxon>Hyphomicrobiales</taxon>
        <taxon>Devosiaceae</taxon>
        <taxon>Maritalea</taxon>
    </lineage>
</organism>
<name>A0A2R4M9M2_9HYPH</name>
<feature type="transmembrane region" description="Helical" evidence="1">
    <location>
        <begin position="458"/>
        <end position="475"/>
    </location>
</feature>
<dbReference type="RefSeq" id="WP_117394570.1">
    <property type="nucleotide sequence ID" value="NZ_CP021330.1"/>
</dbReference>